<evidence type="ECO:0000313" key="1">
    <source>
        <dbReference type="EMBL" id="DAD87052.1"/>
    </source>
</evidence>
<proteinExistence type="predicted"/>
<name>A0A8S5MXW6_9CAUD</name>
<reference evidence="1" key="1">
    <citation type="journal article" date="2021" name="Proc. Natl. Acad. Sci. U.S.A.">
        <title>A Catalog of Tens of Thousands of Viruses from Human Metagenomes Reveals Hidden Associations with Chronic Diseases.</title>
        <authorList>
            <person name="Tisza M.J."/>
            <person name="Buck C.B."/>
        </authorList>
    </citation>
    <scope>NUCLEOTIDE SEQUENCE</scope>
    <source>
        <strain evidence="1">CtRRy11</strain>
    </source>
</reference>
<accession>A0A8S5MXW6</accession>
<sequence length="40" mass="4724">MICNKCKTEMSVKKADKKSVTFICRNPKCSDYQREHTKSR</sequence>
<organism evidence="1">
    <name type="scientific">Myoviridae sp. ctRRy11</name>
    <dbReference type="NCBI Taxonomy" id="2826651"/>
    <lineage>
        <taxon>Viruses</taxon>
        <taxon>Duplodnaviria</taxon>
        <taxon>Heunggongvirae</taxon>
        <taxon>Uroviricota</taxon>
        <taxon>Caudoviricetes</taxon>
    </lineage>
</organism>
<protein>
    <submittedName>
        <fullName evidence="1">Ogr/Delta-like zinc finger protein</fullName>
    </submittedName>
</protein>
<dbReference type="EMBL" id="BK015012">
    <property type="protein sequence ID" value="DAD87052.1"/>
    <property type="molecule type" value="Genomic_DNA"/>
</dbReference>